<name>A0A126T6W7_9GAMM</name>
<proteinExistence type="predicted"/>
<evidence type="ECO:0000313" key="3">
    <source>
        <dbReference type="EMBL" id="AMK77829.1"/>
    </source>
</evidence>
<dbReference type="OrthoDB" id="5568673at2"/>
<dbReference type="RefSeq" id="WP_062329086.1">
    <property type="nucleotide sequence ID" value="NZ_CP014476.1"/>
</dbReference>
<dbReference type="EMBL" id="CP014476">
    <property type="protein sequence ID" value="AMK77829.1"/>
    <property type="molecule type" value="Genomic_DNA"/>
</dbReference>
<keyword evidence="2" id="KW-1133">Transmembrane helix</keyword>
<gene>
    <name evidence="3" type="ORF">JT25_015325</name>
</gene>
<accession>A0A126T6W7</accession>
<evidence type="ECO:0000256" key="2">
    <source>
        <dbReference type="SAM" id="Phobius"/>
    </source>
</evidence>
<sequence length="181" mass="18999">MSLDENTNETEAANQAEEPKQPETSAAADTAAAAKDAAGNIVANLLALKESNPKVFFGGVGAVALVLVALIFGGGSDAKLPVHQAKAMVPGQNYVLKSPNTYDPNATVRLVSVPGSMAAYDDTEENDRDGACKHMPLNTAVKLIQSQADTTDKNVLWAEVEITESGECQGRKAWTSAINLQ</sequence>
<dbReference type="Proteomes" id="UP000030512">
    <property type="component" value="Chromosome"/>
</dbReference>
<dbReference type="AlphaFoldDB" id="A0A126T6W7"/>
<organism evidence="3 4">
    <name type="scientific">Methylomonas denitrificans</name>
    <dbReference type="NCBI Taxonomy" id="1538553"/>
    <lineage>
        <taxon>Bacteria</taxon>
        <taxon>Pseudomonadati</taxon>
        <taxon>Pseudomonadota</taxon>
        <taxon>Gammaproteobacteria</taxon>
        <taxon>Methylococcales</taxon>
        <taxon>Methylococcaceae</taxon>
        <taxon>Methylomonas</taxon>
    </lineage>
</organism>
<dbReference type="STRING" id="1538553.JT25_015325"/>
<feature type="transmembrane region" description="Helical" evidence="2">
    <location>
        <begin position="55"/>
        <end position="74"/>
    </location>
</feature>
<keyword evidence="2" id="KW-0472">Membrane</keyword>
<feature type="region of interest" description="Disordered" evidence="1">
    <location>
        <begin position="1"/>
        <end position="30"/>
    </location>
</feature>
<evidence type="ECO:0000256" key="1">
    <source>
        <dbReference type="SAM" id="MobiDB-lite"/>
    </source>
</evidence>
<keyword evidence="4" id="KW-1185">Reference proteome</keyword>
<dbReference type="KEGG" id="mdn:JT25_015325"/>
<keyword evidence="2" id="KW-0812">Transmembrane</keyword>
<evidence type="ECO:0000313" key="4">
    <source>
        <dbReference type="Proteomes" id="UP000030512"/>
    </source>
</evidence>
<reference evidence="3 4" key="1">
    <citation type="journal article" date="2015" name="Environ. Microbiol.">
        <title>Methane oxidation coupled to nitrate reduction under hypoxia by the Gammaproteobacterium Methylomonas denitrificans, sp. nov. type strain FJG1.</title>
        <authorList>
            <person name="Kits K.D."/>
            <person name="Klotz M.G."/>
            <person name="Stein L.Y."/>
        </authorList>
    </citation>
    <scope>NUCLEOTIDE SEQUENCE [LARGE SCALE GENOMIC DNA]</scope>
    <source>
        <strain evidence="3 4">FJG1</strain>
    </source>
</reference>
<protein>
    <submittedName>
        <fullName evidence="3">Uncharacterized protein</fullName>
    </submittedName>
</protein>